<dbReference type="EMBL" id="CM047909">
    <property type="protein sequence ID" value="KAJ0078762.1"/>
    <property type="molecule type" value="Genomic_DNA"/>
</dbReference>
<accession>A0ACC0ZW07</accession>
<name>A0ACC0ZW07_9ROSI</name>
<comment type="caution">
    <text evidence="1">The sequence shown here is derived from an EMBL/GenBank/DDBJ whole genome shotgun (WGS) entry which is preliminary data.</text>
</comment>
<reference evidence="2" key="1">
    <citation type="journal article" date="2023" name="G3 (Bethesda)">
        <title>Genome assembly and association tests identify interacting loci associated with vigor, precocity, and sex in interspecific pistachio rootstocks.</title>
        <authorList>
            <person name="Palmer W."/>
            <person name="Jacygrad E."/>
            <person name="Sagayaradj S."/>
            <person name="Cavanaugh K."/>
            <person name="Han R."/>
            <person name="Bertier L."/>
            <person name="Beede B."/>
            <person name="Kafkas S."/>
            <person name="Golino D."/>
            <person name="Preece J."/>
            <person name="Michelmore R."/>
        </authorList>
    </citation>
    <scope>NUCLEOTIDE SEQUENCE [LARGE SCALE GENOMIC DNA]</scope>
</reference>
<dbReference type="Proteomes" id="UP001164250">
    <property type="component" value="Chromosome 13"/>
</dbReference>
<gene>
    <name evidence="1" type="ORF">Patl1_24436</name>
</gene>
<sequence>MTTRNVDMLEKMGSTKNIGMGILNEEEAWSLFKKMAV</sequence>
<protein>
    <submittedName>
        <fullName evidence="1">Uncharacterized protein</fullName>
    </submittedName>
</protein>
<evidence type="ECO:0000313" key="2">
    <source>
        <dbReference type="Proteomes" id="UP001164250"/>
    </source>
</evidence>
<keyword evidence="2" id="KW-1185">Reference proteome</keyword>
<proteinExistence type="predicted"/>
<organism evidence="1 2">
    <name type="scientific">Pistacia atlantica</name>
    <dbReference type="NCBI Taxonomy" id="434234"/>
    <lineage>
        <taxon>Eukaryota</taxon>
        <taxon>Viridiplantae</taxon>
        <taxon>Streptophyta</taxon>
        <taxon>Embryophyta</taxon>
        <taxon>Tracheophyta</taxon>
        <taxon>Spermatophyta</taxon>
        <taxon>Magnoliopsida</taxon>
        <taxon>eudicotyledons</taxon>
        <taxon>Gunneridae</taxon>
        <taxon>Pentapetalae</taxon>
        <taxon>rosids</taxon>
        <taxon>malvids</taxon>
        <taxon>Sapindales</taxon>
        <taxon>Anacardiaceae</taxon>
        <taxon>Pistacia</taxon>
    </lineage>
</organism>
<evidence type="ECO:0000313" key="1">
    <source>
        <dbReference type="EMBL" id="KAJ0078762.1"/>
    </source>
</evidence>